<evidence type="ECO:0000313" key="2">
    <source>
        <dbReference type="Proteomes" id="UP000663970"/>
    </source>
</evidence>
<gene>
    <name evidence="1" type="ORF">JF544_18725</name>
</gene>
<reference evidence="1 2" key="1">
    <citation type="submission" date="2020-12" db="EMBL/GenBank/DDBJ databases">
        <title>Oil enriched cultivation method for isolating marine PHA-producing bacteria.</title>
        <authorList>
            <person name="Zheng W."/>
            <person name="Yu S."/>
            <person name="Huang Y."/>
        </authorList>
    </citation>
    <scope>NUCLEOTIDE SEQUENCE [LARGE SCALE GENOMIC DNA]</scope>
    <source>
        <strain evidence="1 2">SY-2-6</strain>
    </source>
</reference>
<evidence type="ECO:0000313" key="1">
    <source>
        <dbReference type="EMBL" id="MBN8237284.1"/>
    </source>
</evidence>
<sequence>MGQNADLIHHYTEFASFEAEGLQKGEIDFPEFEKVLNDYILSQPKETMEFKECWVYKEQDGLRTVRVDFYDHNLKNDIRLWGSRNPEDGQVKSLNVDALDVSTNEVVYERKLM</sequence>
<keyword evidence="2" id="KW-1185">Reference proteome</keyword>
<dbReference type="Proteomes" id="UP000663970">
    <property type="component" value="Unassembled WGS sequence"/>
</dbReference>
<comment type="caution">
    <text evidence="1">The sequence shown here is derived from an EMBL/GenBank/DDBJ whole genome shotgun (WGS) entry which is preliminary data.</text>
</comment>
<proteinExistence type="predicted"/>
<dbReference type="RefSeq" id="WP_035532719.1">
    <property type="nucleotide sequence ID" value="NZ_JAEKJY010000008.1"/>
</dbReference>
<accession>A0ABS3E111</accession>
<dbReference type="EMBL" id="JAEKJY010000008">
    <property type="protein sequence ID" value="MBN8237284.1"/>
    <property type="molecule type" value="Genomic_DNA"/>
</dbReference>
<protein>
    <submittedName>
        <fullName evidence="1">Uncharacterized protein</fullName>
    </submittedName>
</protein>
<organism evidence="1 2">
    <name type="scientific">Halobacillus kuroshimensis</name>
    <dbReference type="NCBI Taxonomy" id="302481"/>
    <lineage>
        <taxon>Bacteria</taxon>
        <taxon>Bacillati</taxon>
        <taxon>Bacillota</taxon>
        <taxon>Bacilli</taxon>
        <taxon>Bacillales</taxon>
        <taxon>Bacillaceae</taxon>
        <taxon>Halobacillus</taxon>
    </lineage>
</organism>
<name>A0ABS3E111_9BACI</name>